<reference evidence="2" key="1">
    <citation type="journal article" date="2017" name="Genome Biol.">
        <title>Comparative genomics reveals high biological diversity and specific adaptations in the industrially and medically important fungal genus Aspergillus.</title>
        <authorList>
            <person name="de Vries R.P."/>
            <person name="Riley R."/>
            <person name="Wiebenga A."/>
            <person name="Aguilar-Osorio G."/>
            <person name="Amillis S."/>
            <person name="Uchima C.A."/>
            <person name="Anderluh G."/>
            <person name="Asadollahi M."/>
            <person name="Askin M."/>
            <person name="Barry K."/>
            <person name="Battaglia E."/>
            <person name="Bayram O."/>
            <person name="Benocci T."/>
            <person name="Braus-Stromeyer S.A."/>
            <person name="Caldana C."/>
            <person name="Canovas D."/>
            <person name="Cerqueira G.C."/>
            <person name="Chen F."/>
            <person name="Chen W."/>
            <person name="Choi C."/>
            <person name="Clum A."/>
            <person name="Dos Santos R.A."/>
            <person name="Damasio A.R."/>
            <person name="Diallinas G."/>
            <person name="Emri T."/>
            <person name="Fekete E."/>
            <person name="Flipphi M."/>
            <person name="Freyberg S."/>
            <person name="Gallo A."/>
            <person name="Gournas C."/>
            <person name="Habgood R."/>
            <person name="Hainaut M."/>
            <person name="Harispe M.L."/>
            <person name="Henrissat B."/>
            <person name="Hilden K.S."/>
            <person name="Hope R."/>
            <person name="Hossain A."/>
            <person name="Karabika E."/>
            <person name="Karaffa L."/>
            <person name="Karanyi Z."/>
            <person name="Krasevec N."/>
            <person name="Kuo A."/>
            <person name="Kusch H."/>
            <person name="LaButti K."/>
            <person name="Lagendijk E.L."/>
            <person name="Lapidus A."/>
            <person name="Levasseur A."/>
            <person name="Lindquist E."/>
            <person name="Lipzen A."/>
            <person name="Logrieco A.F."/>
            <person name="MacCabe A."/>
            <person name="Maekelae M.R."/>
            <person name="Malavazi I."/>
            <person name="Melin P."/>
            <person name="Meyer V."/>
            <person name="Mielnichuk N."/>
            <person name="Miskei M."/>
            <person name="Molnar A.P."/>
            <person name="Mule G."/>
            <person name="Ngan C.Y."/>
            <person name="Orejas M."/>
            <person name="Orosz E."/>
            <person name="Ouedraogo J.P."/>
            <person name="Overkamp K.M."/>
            <person name="Park H.-S."/>
            <person name="Perrone G."/>
            <person name="Piumi F."/>
            <person name="Punt P.J."/>
            <person name="Ram A.F."/>
            <person name="Ramon A."/>
            <person name="Rauscher S."/>
            <person name="Record E."/>
            <person name="Riano-Pachon D.M."/>
            <person name="Robert V."/>
            <person name="Roehrig J."/>
            <person name="Ruller R."/>
            <person name="Salamov A."/>
            <person name="Salih N.S."/>
            <person name="Samson R.A."/>
            <person name="Sandor E."/>
            <person name="Sanguinetti M."/>
            <person name="Schuetze T."/>
            <person name="Sepcic K."/>
            <person name="Shelest E."/>
            <person name="Sherlock G."/>
            <person name="Sophianopoulou V."/>
            <person name="Squina F.M."/>
            <person name="Sun H."/>
            <person name="Susca A."/>
            <person name="Todd R.B."/>
            <person name="Tsang A."/>
            <person name="Unkles S.E."/>
            <person name="van de Wiele N."/>
            <person name="van Rossen-Uffink D."/>
            <person name="Oliveira J.V."/>
            <person name="Vesth T.C."/>
            <person name="Visser J."/>
            <person name="Yu J.-H."/>
            <person name="Zhou M."/>
            <person name="Andersen M.R."/>
            <person name="Archer D.B."/>
            <person name="Baker S.E."/>
            <person name="Benoit I."/>
            <person name="Brakhage A.A."/>
            <person name="Braus G.H."/>
            <person name="Fischer R."/>
            <person name="Frisvad J.C."/>
            <person name="Goldman G.H."/>
            <person name="Houbraken J."/>
            <person name="Oakley B."/>
            <person name="Pocsi I."/>
            <person name="Scazzocchio C."/>
            <person name="Seiboth B."/>
            <person name="vanKuyk P.A."/>
            <person name="Wortman J."/>
            <person name="Dyer P.S."/>
            <person name="Grigoriev I.V."/>
        </authorList>
    </citation>
    <scope>NUCLEOTIDE SEQUENCE [LARGE SCALE GENOMIC DNA]</scope>
    <source>
        <strain evidence="2">CBS 106.47</strain>
    </source>
</reference>
<dbReference type="VEuPathDB" id="FungiDB:ASPFODRAFT_50082"/>
<dbReference type="Proteomes" id="UP000184063">
    <property type="component" value="Unassembled WGS sequence"/>
</dbReference>
<sequence length="59" mass="6919">MDSQRDRRIITRKGLFITIHAKLPRVRLSIFEFMSYFEIVPFPPPPLTCRKEVVARACA</sequence>
<dbReference type="AlphaFoldDB" id="A0A1M3T9M2"/>
<organism evidence="1 2">
    <name type="scientific">Aspergillus luchuensis (strain CBS 106.47)</name>
    <dbReference type="NCBI Taxonomy" id="1137211"/>
    <lineage>
        <taxon>Eukaryota</taxon>
        <taxon>Fungi</taxon>
        <taxon>Dikarya</taxon>
        <taxon>Ascomycota</taxon>
        <taxon>Pezizomycotina</taxon>
        <taxon>Eurotiomycetes</taxon>
        <taxon>Eurotiomycetidae</taxon>
        <taxon>Eurotiales</taxon>
        <taxon>Aspergillaceae</taxon>
        <taxon>Aspergillus</taxon>
        <taxon>Aspergillus subgen. Circumdati</taxon>
    </lineage>
</organism>
<dbReference type="EMBL" id="KV878246">
    <property type="protein sequence ID" value="OJZ83393.1"/>
    <property type="molecule type" value="Genomic_DNA"/>
</dbReference>
<accession>A0A1M3T9M2</accession>
<gene>
    <name evidence="1" type="ORF">ASPFODRAFT_50082</name>
</gene>
<protein>
    <submittedName>
        <fullName evidence="1">Uncharacterized protein</fullName>
    </submittedName>
</protein>
<name>A0A1M3T9M2_ASPLC</name>
<evidence type="ECO:0000313" key="2">
    <source>
        <dbReference type="Proteomes" id="UP000184063"/>
    </source>
</evidence>
<proteinExistence type="predicted"/>
<evidence type="ECO:0000313" key="1">
    <source>
        <dbReference type="EMBL" id="OJZ83393.1"/>
    </source>
</evidence>